<reference evidence="2 3" key="1">
    <citation type="submission" date="2013-06" db="EMBL/GenBank/DDBJ databases">
        <title>The Genome Sequence of Acinetobacter gyllenbergii CIP 110306.</title>
        <authorList>
            <consortium name="The Broad Institute Genome Sequencing Platform"/>
            <consortium name="The Broad Institute Genome Sequencing Center for Infectious Disease"/>
            <person name="Cerqueira G."/>
            <person name="Feldgarden M."/>
            <person name="Courvalin P."/>
            <person name="Perichon B."/>
            <person name="Grillot-Courvalin C."/>
            <person name="Clermont D."/>
            <person name="Rocha E."/>
            <person name="Yoon E.-J."/>
            <person name="Nemec A."/>
            <person name="Young S.K."/>
            <person name="Zeng Q."/>
            <person name="Gargeya S."/>
            <person name="Fitzgerald M."/>
            <person name="Abouelleil A."/>
            <person name="Alvarado L."/>
            <person name="Berlin A.M."/>
            <person name="Chapman S.B."/>
            <person name="Dewar J."/>
            <person name="Goldberg J."/>
            <person name="Griggs A."/>
            <person name="Gujja S."/>
            <person name="Hansen M."/>
            <person name="Howarth C."/>
            <person name="Imamovic A."/>
            <person name="Larimer J."/>
            <person name="McCowan C."/>
            <person name="Murphy C."/>
            <person name="Pearson M."/>
            <person name="Priest M."/>
            <person name="Roberts A."/>
            <person name="Saif S."/>
            <person name="Shea T."/>
            <person name="Sykes S."/>
            <person name="Wortman J."/>
            <person name="Nusbaum C."/>
            <person name="Birren B."/>
        </authorList>
    </citation>
    <scope>NUCLEOTIDE SEQUENCE [LARGE SCALE GENOMIC DNA]</scope>
    <source>
        <strain evidence="2 3">CIP 110306</strain>
    </source>
</reference>
<keyword evidence="1" id="KW-0812">Transmembrane</keyword>
<evidence type="ECO:0000313" key="2">
    <source>
        <dbReference type="EMBL" id="EPF93342.1"/>
    </source>
</evidence>
<dbReference type="EMBL" id="ATGG01000003">
    <property type="protein sequence ID" value="EPF93342.1"/>
    <property type="molecule type" value="Genomic_DNA"/>
</dbReference>
<keyword evidence="1" id="KW-0472">Membrane</keyword>
<comment type="caution">
    <text evidence="2">The sequence shown here is derived from an EMBL/GenBank/DDBJ whole genome shotgun (WGS) entry which is preliminary data.</text>
</comment>
<keyword evidence="3" id="KW-1185">Reference proteome</keyword>
<feature type="transmembrane region" description="Helical" evidence="1">
    <location>
        <begin position="38"/>
        <end position="58"/>
    </location>
</feature>
<feature type="transmembrane region" description="Helical" evidence="1">
    <location>
        <begin position="7"/>
        <end position="26"/>
    </location>
</feature>
<protein>
    <submittedName>
        <fullName evidence="2">Uncharacterized protein</fullName>
    </submittedName>
</protein>
<keyword evidence="1" id="KW-1133">Transmembrane helix</keyword>
<dbReference type="Proteomes" id="UP000014523">
    <property type="component" value="Unassembled WGS sequence"/>
</dbReference>
<gene>
    <name evidence="2" type="ORF">F957_00138</name>
</gene>
<evidence type="ECO:0000313" key="3">
    <source>
        <dbReference type="Proteomes" id="UP000014523"/>
    </source>
</evidence>
<sequence>MEKEKNKILMILAEMMMSVFIANFKASEHPIISAVARGILIMVTIFLWDYFLLFLMVMNFH</sequence>
<dbReference type="AlphaFoldDB" id="A0A829HMC2"/>
<accession>A0A829HMC2</accession>
<evidence type="ECO:0000256" key="1">
    <source>
        <dbReference type="SAM" id="Phobius"/>
    </source>
</evidence>
<proteinExistence type="predicted"/>
<name>A0A829HMC2_9GAMM</name>
<organism evidence="2 3">
    <name type="scientific">Acinetobacter gyllenbergii CIP 110306 = MTCC 11365</name>
    <dbReference type="NCBI Taxonomy" id="1217657"/>
    <lineage>
        <taxon>Bacteria</taxon>
        <taxon>Pseudomonadati</taxon>
        <taxon>Pseudomonadota</taxon>
        <taxon>Gammaproteobacteria</taxon>
        <taxon>Moraxellales</taxon>
        <taxon>Moraxellaceae</taxon>
        <taxon>Acinetobacter</taxon>
    </lineage>
</organism>